<dbReference type="EMBL" id="QPJC01000001">
    <property type="protein sequence ID" value="RCW47020.1"/>
    <property type="molecule type" value="Genomic_DNA"/>
</dbReference>
<dbReference type="AlphaFoldDB" id="A0A368W4P1"/>
<dbReference type="CDD" id="cd05399">
    <property type="entry name" value="NT_Rel-Spo_like"/>
    <property type="match status" value="1"/>
</dbReference>
<feature type="domain" description="RelA/SpoT" evidence="1">
    <location>
        <begin position="81"/>
        <end position="190"/>
    </location>
</feature>
<dbReference type="PANTHER" id="PTHR47837:SF1">
    <property type="entry name" value="GTP PYROPHOSPHOKINASE YJBM"/>
    <property type="match status" value="1"/>
</dbReference>
<reference evidence="2 3" key="1">
    <citation type="submission" date="2018-07" db="EMBL/GenBank/DDBJ databases">
        <title>Genomic Encyclopedia of Type Strains, Phase III (KMG-III): the genomes of soil and plant-associated and newly described type strains.</title>
        <authorList>
            <person name="Whitman W."/>
        </authorList>
    </citation>
    <scope>NUCLEOTIDE SEQUENCE [LARGE SCALE GENOMIC DNA]</scope>
    <source>
        <strain evidence="2 3">CECT 8575</strain>
    </source>
</reference>
<accession>A0A368W4P1</accession>
<evidence type="ECO:0000259" key="1">
    <source>
        <dbReference type="SMART" id="SM00954"/>
    </source>
</evidence>
<dbReference type="PANTHER" id="PTHR47837">
    <property type="entry name" value="GTP PYROPHOSPHOKINASE YJBM"/>
    <property type="match status" value="1"/>
</dbReference>
<gene>
    <name evidence="2" type="ORF">DFQ14_101363</name>
</gene>
<dbReference type="InterPro" id="IPR052366">
    <property type="entry name" value="GTP_Pyrophosphokinase"/>
</dbReference>
<dbReference type="InterPro" id="IPR007685">
    <property type="entry name" value="RelA_SpoT"/>
</dbReference>
<organism evidence="2 3">
    <name type="scientific">Halopolyspora algeriensis</name>
    <dbReference type="NCBI Taxonomy" id="1500506"/>
    <lineage>
        <taxon>Bacteria</taxon>
        <taxon>Bacillati</taxon>
        <taxon>Actinomycetota</taxon>
        <taxon>Actinomycetes</taxon>
        <taxon>Actinomycetes incertae sedis</taxon>
        <taxon>Halopolyspora</taxon>
    </lineage>
</organism>
<proteinExistence type="predicted"/>
<keyword evidence="3" id="KW-1185">Reference proteome</keyword>
<dbReference type="InterPro" id="IPR043519">
    <property type="entry name" value="NT_sf"/>
</dbReference>
<dbReference type="SMART" id="SM00954">
    <property type="entry name" value="RelA_SpoT"/>
    <property type="match status" value="1"/>
</dbReference>
<evidence type="ECO:0000313" key="3">
    <source>
        <dbReference type="Proteomes" id="UP000253495"/>
    </source>
</evidence>
<dbReference type="SUPFAM" id="SSF81301">
    <property type="entry name" value="Nucleotidyltransferase"/>
    <property type="match status" value="1"/>
</dbReference>
<dbReference type="GO" id="GO:0015969">
    <property type="term" value="P:guanosine tetraphosphate metabolic process"/>
    <property type="evidence" value="ECO:0007669"/>
    <property type="project" value="InterPro"/>
</dbReference>
<comment type="caution">
    <text evidence="2">The sequence shown here is derived from an EMBL/GenBank/DDBJ whole genome shotgun (WGS) entry which is preliminary data.</text>
</comment>
<sequence>MQAMAPEELPSKNQLKKAGDRFRKRVTGALDLDGQQAADDAALIKRWRSAHSAALVKTRIGLGQIVMRIQGLDSQAGLVTQRLKRFDSIVAKLVRDKPRLGEVEDIAGCRAVLPDLATVRDASQQLANARLLNIVNTRDYNEDPHPGGYRALHHWCRRDEFKIEVQLRTERQQQWAELVEEWDEALGIDLKHEMAPVEVLTYFRELANYYSLLDTGMAHSSIDGAALQEATTALRTWAQREVRA</sequence>
<name>A0A368W4P1_9ACTN</name>
<dbReference type="Gene3D" id="3.30.460.10">
    <property type="entry name" value="Beta Polymerase, domain 2"/>
    <property type="match status" value="1"/>
</dbReference>
<dbReference type="Proteomes" id="UP000253495">
    <property type="component" value="Unassembled WGS sequence"/>
</dbReference>
<protein>
    <submittedName>
        <fullName evidence="2">RelA/SpoT family protein</fullName>
    </submittedName>
</protein>
<dbReference type="Pfam" id="PF04607">
    <property type="entry name" value="RelA_SpoT"/>
    <property type="match status" value="1"/>
</dbReference>
<evidence type="ECO:0000313" key="2">
    <source>
        <dbReference type="EMBL" id="RCW47020.1"/>
    </source>
</evidence>